<evidence type="ECO:0000259" key="1">
    <source>
        <dbReference type="Pfam" id="PF00534"/>
    </source>
</evidence>
<feature type="domain" description="Glycosyltransferase subfamily 4-like N-terminal" evidence="2">
    <location>
        <begin position="19"/>
        <end position="179"/>
    </location>
</feature>
<dbReference type="InterPro" id="IPR028098">
    <property type="entry name" value="Glyco_trans_4-like_N"/>
</dbReference>
<accession>A0A5B6T8S5</accession>
<sequence>MIFEKKNVLLLVPTFADEGGTQKMVYELGRILAEKYNVFECSFNAFGEPHVFKNDSNVILSLNSPNERSLLSKLKGYPQKIARLKELKKKHKIDVTISNLWGADLVNALSKGKDKIISIGHSSIVGNPQSRLLLKLRRLGEWVYSRFDKIIAVNSSLEKELTDLFNLPRIKVKYINNFIAFPPSGNKDNRTAKELRRLVNVGRLHEGKNLEPLLIILKKLKKEFVKLQLVLIGNGPMKESLIKKAGELDLIVSDVLDERNADLIFTGFVNPFPVLESSDVFVFPSKTEGLPLVLVEAMHTGLPIISSDCPTGGPHVILEAYTPHDPKRVNAEETKYGYLMPIPESNDLSALQVWQETISLLLKNEEKRVKLGHNAKERSLDFSVDKIKHLWFQTIDSLFESNR</sequence>
<comment type="caution">
    <text evidence="3">The sequence shown here is derived from an EMBL/GenBank/DDBJ whole genome shotgun (WGS) entry which is preliminary data.</text>
</comment>
<reference evidence="3 4" key="1">
    <citation type="submission" date="2019-07" db="EMBL/GenBank/DDBJ databases">
        <title>Rufibacter sp. nov., isolated from lake sediment.</title>
        <authorList>
            <person name="Qu J.-H."/>
        </authorList>
    </citation>
    <scope>NUCLEOTIDE SEQUENCE [LARGE SCALE GENOMIC DNA]</scope>
    <source>
        <strain evidence="3 4">NBS58-1</strain>
    </source>
</reference>
<dbReference type="AlphaFoldDB" id="A0A5B6T8S5"/>
<dbReference type="Pfam" id="PF13439">
    <property type="entry name" value="Glyco_transf_4"/>
    <property type="match status" value="1"/>
</dbReference>
<evidence type="ECO:0000313" key="4">
    <source>
        <dbReference type="Proteomes" id="UP000324133"/>
    </source>
</evidence>
<dbReference type="PANTHER" id="PTHR12526">
    <property type="entry name" value="GLYCOSYLTRANSFERASE"/>
    <property type="match status" value="1"/>
</dbReference>
<dbReference type="GO" id="GO:0016757">
    <property type="term" value="F:glycosyltransferase activity"/>
    <property type="evidence" value="ECO:0007669"/>
    <property type="project" value="InterPro"/>
</dbReference>
<feature type="domain" description="Glycosyl transferase family 1" evidence="1">
    <location>
        <begin position="189"/>
        <end position="378"/>
    </location>
</feature>
<dbReference type="Gene3D" id="3.40.50.2000">
    <property type="entry name" value="Glycogen Phosphorylase B"/>
    <property type="match status" value="2"/>
</dbReference>
<gene>
    <name evidence="3" type="ORF">FOA19_19570</name>
</gene>
<evidence type="ECO:0000259" key="2">
    <source>
        <dbReference type="Pfam" id="PF13439"/>
    </source>
</evidence>
<organism evidence="3 4">
    <name type="scientific">Rufibacter hautae</name>
    <dbReference type="NCBI Taxonomy" id="2595005"/>
    <lineage>
        <taxon>Bacteria</taxon>
        <taxon>Pseudomonadati</taxon>
        <taxon>Bacteroidota</taxon>
        <taxon>Cytophagia</taxon>
        <taxon>Cytophagales</taxon>
        <taxon>Hymenobacteraceae</taxon>
        <taxon>Rufibacter</taxon>
    </lineage>
</organism>
<proteinExistence type="predicted"/>
<dbReference type="InterPro" id="IPR001296">
    <property type="entry name" value="Glyco_trans_1"/>
</dbReference>
<dbReference type="RefSeq" id="WP_149092527.1">
    <property type="nucleotide sequence ID" value="NZ_VKKY01000003.1"/>
</dbReference>
<dbReference type="Proteomes" id="UP000324133">
    <property type="component" value="Unassembled WGS sequence"/>
</dbReference>
<name>A0A5B6T8S5_9BACT</name>
<dbReference type="SUPFAM" id="SSF53756">
    <property type="entry name" value="UDP-Glycosyltransferase/glycogen phosphorylase"/>
    <property type="match status" value="1"/>
</dbReference>
<keyword evidence="3" id="KW-0808">Transferase</keyword>
<dbReference type="Pfam" id="PF00534">
    <property type="entry name" value="Glycos_transf_1"/>
    <property type="match status" value="1"/>
</dbReference>
<evidence type="ECO:0000313" key="3">
    <source>
        <dbReference type="EMBL" id="KAA3436586.1"/>
    </source>
</evidence>
<protein>
    <submittedName>
        <fullName evidence="3">Glycosyltransferase family 4 protein</fullName>
    </submittedName>
</protein>
<dbReference type="PANTHER" id="PTHR12526:SF630">
    <property type="entry name" value="GLYCOSYLTRANSFERASE"/>
    <property type="match status" value="1"/>
</dbReference>
<dbReference type="OrthoDB" id="1522162at2"/>
<keyword evidence="4" id="KW-1185">Reference proteome</keyword>
<dbReference type="EMBL" id="VKKY01000003">
    <property type="protein sequence ID" value="KAA3436586.1"/>
    <property type="molecule type" value="Genomic_DNA"/>
</dbReference>